<comment type="caution">
    <text evidence="1">The sequence shown here is derived from an EMBL/GenBank/DDBJ whole genome shotgun (WGS) entry which is preliminary data.</text>
</comment>
<gene>
    <name evidence="1" type="ORF">BCF58_0297</name>
</gene>
<organism evidence="1 2">
    <name type="scientific">Chryseobacterium defluvii</name>
    <dbReference type="NCBI Taxonomy" id="160396"/>
    <lineage>
        <taxon>Bacteria</taxon>
        <taxon>Pseudomonadati</taxon>
        <taxon>Bacteroidota</taxon>
        <taxon>Flavobacteriia</taxon>
        <taxon>Flavobacteriales</taxon>
        <taxon>Weeksellaceae</taxon>
        <taxon>Chryseobacterium group</taxon>
        <taxon>Chryseobacterium</taxon>
    </lineage>
</organism>
<sequence>MTEKLIQKALLKNWHSHHYKFINVFYFDNESDWLSFLPSGICYEVEIKISRSDFKADFKKPKHEIHEKNDAGKGYYIEKRGGNTLLDPSWEFCKNFPELVIAEEHRSYRHNRYNEMDIRLYYIPYSTIEIREMNNLKLPNKFFYAVPEGMIIPDEVPSYAGLLYIDENLKVKKVKDGKFIHKDILSPTKLFNKTYNSYVSNLYSNLNKVS</sequence>
<accession>A0A495SLN1</accession>
<dbReference type="AlphaFoldDB" id="A0A495SLN1"/>
<evidence type="ECO:0000313" key="1">
    <source>
        <dbReference type="EMBL" id="RKT01083.1"/>
    </source>
</evidence>
<keyword evidence="2" id="KW-1185">Reference proteome</keyword>
<name>A0A495SLN1_9FLAO</name>
<dbReference type="OrthoDB" id="1255357at2"/>
<dbReference type="RefSeq" id="WP_121460028.1">
    <property type="nucleotide sequence ID" value="NZ_RBXB01000001.1"/>
</dbReference>
<protein>
    <submittedName>
        <fullName evidence="1">Uncharacterized protein</fullName>
    </submittedName>
</protein>
<evidence type="ECO:0000313" key="2">
    <source>
        <dbReference type="Proteomes" id="UP000272428"/>
    </source>
</evidence>
<dbReference type="EMBL" id="RBXB01000001">
    <property type="protein sequence ID" value="RKT01083.1"/>
    <property type="molecule type" value="Genomic_DNA"/>
</dbReference>
<reference evidence="1 2" key="1">
    <citation type="submission" date="2018-10" db="EMBL/GenBank/DDBJ databases">
        <title>Genomic Encyclopedia of Archaeal and Bacterial Type Strains, Phase II (KMG-II): from individual species to whole genera.</title>
        <authorList>
            <person name="Goeker M."/>
        </authorList>
    </citation>
    <scope>NUCLEOTIDE SEQUENCE [LARGE SCALE GENOMIC DNA]</scope>
    <source>
        <strain evidence="1 2">DSM 14219</strain>
    </source>
</reference>
<dbReference type="Proteomes" id="UP000272428">
    <property type="component" value="Unassembled WGS sequence"/>
</dbReference>
<proteinExistence type="predicted"/>